<keyword evidence="2" id="KW-0808">Transferase</keyword>
<gene>
    <name evidence="2" type="ORF">GMORB2_4823</name>
</gene>
<evidence type="ECO:0000313" key="3">
    <source>
        <dbReference type="Proteomes" id="UP000749293"/>
    </source>
</evidence>
<keyword evidence="2" id="KW-0548">Nucleotidyltransferase</keyword>
<dbReference type="Pfam" id="PF09830">
    <property type="entry name" value="ATP_transf"/>
    <property type="match status" value="1"/>
</dbReference>
<dbReference type="Gene3D" id="3.30.428.70">
    <property type="match status" value="1"/>
</dbReference>
<dbReference type="PANTHER" id="PTHR38420">
    <property type="entry name" value="AP-4-A PHOSPHORYLASE II"/>
    <property type="match status" value="1"/>
</dbReference>
<name>A0A9P4YP99_9HYPO</name>
<organism evidence="2 3">
    <name type="scientific">Geosmithia morbida</name>
    <dbReference type="NCBI Taxonomy" id="1094350"/>
    <lineage>
        <taxon>Eukaryota</taxon>
        <taxon>Fungi</taxon>
        <taxon>Dikarya</taxon>
        <taxon>Ascomycota</taxon>
        <taxon>Pezizomycotina</taxon>
        <taxon>Sordariomycetes</taxon>
        <taxon>Hypocreomycetidae</taxon>
        <taxon>Hypocreales</taxon>
        <taxon>Bionectriaceae</taxon>
        <taxon>Geosmithia</taxon>
    </lineage>
</organism>
<dbReference type="InterPro" id="IPR043171">
    <property type="entry name" value="Ap4A_phos1/2-like"/>
</dbReference>
<dbReference type="PANTHER" id="PTHR38420:SF3">
    <property type="entry name" value="5',5'''-P-1,P-4-TETRAPHOSPHATE PHOSPHORYLASE 2"/>
    <property type="match status" value="1"/>
</dbReference>
<dbReference type="RefSeq" id="XP_035317956.1">
    <property type="nucleotide sequence ID" value="XM_035466797.1"/>
</dbReference>
<protein>
    <submittedName>
        <fullName evidence="2">Sulfate adenylyltransferase (ADP) / ATP adenylyltransferase</fullName>
    </submittedName>
</protein>
<accession>A0A9P4YP99</accession>
<dbReference type="GO" id="GO:0005524">
    <property type="term" value="F:ATP binding"/>
    <property type="evidence" value="ECO:0007669"/>
    <property type="project" value="InterPro"/>
</dbReference>
<dbReference type="GeneID" id="55971051"/>
<dbReference type="AlphaFoldDB" id="A0A9P4YP99"/>
<evidence type="ECO:0000313" key="2">
    <source>
        <dbReference type="EMBL" id="KAF4119304.1"/>
    </source>
</evidence>
<dbReference type="GO" id="GO:0009117">
    <property type="term" value="P:nucleotide metabolic process"/>
    <property type="evidence" value="ECO:0007669"/>
    <property type="project" value="InterPro"/>
</dbReference>
<keyword evidence="3" id="KW-1185">Reference proteome</keyword>
<dbReference type="EMBL" id="JAANYQ010000027">
    <property type="protein sequence ID" value="KAF4119304.1"/>
    <property type="molecule type" value="Genomic_DNA"/>
</dbReference>
<feature type="domain" description="ATP adenylyltransferase C-terminal" evidence="1">
    <location>
        <begin position="27"/>
        <end position="148"/>
    </location>
</feature>
<sequence>MRDGLEQGGGAWSVLVDGLGSPSARPPFAVFTESINLDTSEGELHDAYIRLYRRAVSAATDGQRGDAPDEGETLVSYNLAMTKSTLALVPRVAEGGRVTDDKGDVVGSLALNGTVLAGTALVKSEAEWDALRGNKDELAAILSHIGIPVEKVRL</sequence>
<evidence type="ECO:0000259" key="1">
    <source>
        <dbReference type="Pfam" id="PF09830"/>
    </source>
</evidence>
<reference evidence="2" key="1">
    <citation type="submission" date="2020-03" db="EMBL/GenBank/DDBJ databases">
        <title>Site-based positive gene gene selection in Geosmithia morbida across the United States reveals a broad range of putative effectors and factors for local host and environmental adapation.</title>
        <authorList>
            <person name="Onufrak A."/>
            <person name="Murdoch R.W."/>
            <person name="Gazis R."/>
            <person name="Huff M."/>
            <person name="Staton M."/>
            <person name="Klingeman W."/>
            <person name="Hadziabdic D."/>
        </authorList>
    </citation>
    <scope>NUCLEOTIDE SEQUENCE</scope>
    <source>
        <strain evidence="2">1262</strain>
    </source>
</reference>
<comment type="caution">
    <text evidence="2">The sequence shown here is derived from an EMBL/GenBank/DDBJ whole genome shotgun (WGS) entry which is preliminary data.</text>
</comment>
<dbReference type="InterPro" id="IPR019200">
    <property type="entry name" value="ATP_adenylylTrfase_C"/>
</dbReference>
<dbReference type="Proteomes" id="UP000749293">
    <property type="component" value="Unassembled WGS sequence"/>
</dbReference>
<dbReference type="InterPro" id="IPR009163">
    <property type="entry name" value="Ap4A_phos1/2"/>
</dbReference>
<proteinExistence type="predicted"/>
<dbReference type="GO" id="GO:0003877">
    <property type="term" value="F:ATP:ADP adenylyltransferase activity"/>
    <property type="evidence" value="ECO:0007669"/>
    <property type="project" value="InterPro"/>
</dbReference>
<dbReference type="OrthoDB" id="10267950at2759"/>